<accession>D8LKG1</accession>
<dbReference type="Proteomes" id="UP000002630">
    <property type="component" value="Linkage Group LG19"/>
</dbReference>
<protein>
    <recommendedName>
        <fullName evidence="5">PIN domain-containing protein</fullName>
    </recommendedName>
</protein>
<sequence length="130" mass="13835">MHLFVPRSAREELKALGPEFQKAYNFAIGHCRGLPPPRNENQAGGSGSGSDEEGGGGGGGEKGPDPAKEIVAAIGADNEGKYLVASQDENLRVRLRRIPGCPLVFVSRTVLVMEQPSGKSKAEFEKAECR</sequence>
<reference evidence="3 4" key="1">
    <citation type="journal article" date="2010" name="Nature">
        <title>The Ectocarpus genome and the independent evolution of multicellularity in brown algae.</title>
        <authorList>
            <person name="Cock J.M."/>
            <person name="Sterck L."/>
            <person name="Rouze P."/>
            <person name="Scornet D."/>
            <person name="Allen A.E."/>
            <person name="Amoutzias G."/>
            <person name="Anthouard V."/>
            <person name="Artiguenave F."/>
            <person name="Aury J.M."/>
            <person name="Badger J.H."/>
            <person name="Beszteri B."/>
            <person name="Billiau K."/>
            <person name="Bonnet E."/>
            <person name="Bothwell J.H."/>
            <person name="Bowler C."/>
            <person name="Boyen C."/>
            <person name="Brownlee C."/>
            <person name="Carrano C.J."/>
            <person name="Charrier B."/>
            <person name="Cho G.Y."/>
            <person name="Coelho S.M."/>
            <person name="Collen J."/>
            <person name="Corre E."/>
            <person name="Da Silva C."/>
            <person name="Delage L."/>
            <person name="Delaroque N."/>
            <person name="Dittami S.M."/>
            <person name="Doulbeau S."/>
            <person name="Elias M."/>
            <person name="Farnham G."/>
            <person name="Gachon C.M."/>
            <person name="Gschloessl B."/>
            <person name="Heesch S."/>
            <person name="Jabbari K."/>
            <person name="Jubin C."/>
            <person name="Kawai H."/>
            <person name="Kimura K."/>
            <person name="Kloareg B."/>
            <person name="Kupper F.C."/>
            <person name="Lang D."/>
            <person name="Le Bail A."/>
            <person name="Leblanc C."/>
            <person name="Lerouge P."/>
            <person name="Lohr M."/>
            <person name="Lopez P.J."/>
            <person name="Martens C."/>
            <person name="Maumus F."/>
            <person name="Michel G."/>
            <person name="Miranda-Saavedra D."/>
            <person name="Morales J."/>
            <person name="Moreau H."/>
            <person name="Motomura T."/>
            <person name="Nagasato C."/>
            <person name="Napoli C.A."/>
            <person name="Nelson D.R."/>
            <person name="Nyvall-Collen P."/>
            <person name="Peters A.F."/>
            <person name="Pommier C."/>
            <person name="Potin P."/>
            <person name="Poulain J."/>
            <person name="Quesneville H."/>
            <person name="Read B."/>
            <person name="Rensing S.A."/>
            <person name="Ritter A."/>
            <person name="Rousvoal S."/>
            <person name="Samanta M."/>
            <person name="Samson G."/>
            <person name="Schroeder D.C."/>
            <person name="Segurens B."/>
            <person name="Strittmatter M."/>
            <person name="Tonon T."/>
            <person name="Tregear J.W."/>
            <person name="Valentin K."/>
            <person name="von Dassow P."/>
            <person name="Yamagishi T."/>
            <person name="Van de Peer Y."/>
            <person name="Wincker P."/>
        </authorList>
    </citation>
    <scope>NUCLEOTIDE SEQUENCE [LARGE SCALE GENOMIC DNA]</scope>
    <source>
        <strain evidence="4">Ec32 / CCAP1310/4</strain>
    </source>
</reference>
<proteinExistence type="predicted"/>
<evidence type="ECO:0000313" key="4">
    <source>
        <dbReference type="Proteomes" id="UP000002630"/>
    </source>
</evidence>
<dbReference type="Pfam" id="PF04900">
    <property type="entry name" value="Fcf1"/>
    <property type="match status" value="1"/>
</dbReference>
<dbReference type="STRING" id="2880.D8LKG1"/>
<evidence type="ECO:0000256" key="1">
    <source>
        <dbReference type="ARBA" id="ARBA00023242"/>
    </source>
</evidence>
<evidence type="ECO:0000256" key="2">
    <source>
        <dbReference type="SAM" id="MobiDB-lite"/>
    </source>
</evidence>
<keyword evidence="1" id="KW-0539">Nucleus</keyword>
<gene>
    <name evidence="3" type="ORF">Esi_0030_0044</name>
</gene>
<dbReference type="OrthoDB" id="25675at2759"/>
<feature type="region of interest" description="Disordered" evidence="2">
    <location>
        <begin position="31"/>
        <end position="68"/>
    </location>
</feature>
<dbReference type="InterPro" id="IPR006984">
    <property type="entry name" value="Fcf1/UTP23"/>
</dbReference>
<dbReference type="GO" id="GO:0032040">
    <property type="term" value="C:small-subunit processome"/>
    <property type="evidence" value="ECO:0007669"/>
    <property type="project" value="InterPro"/>
</dbReference>
<dbReference type="PANTHER" id="PTHR12416">
    <property type="entry name" value="RRNA-PROCESSING PROTEIN UTP23 HOMOLOG"/>
    <property type="match status" value="1"/>
</dbReference>
<dbReference type="EMBL" id="FN649744">
    <property type="protein sequence ID" value="CBN74551.1"/>
    <property type="molecule type" value="Genomic_DNA"/>
</dbReference>
<dbReference type="EMBL" id="FN648487">
    <property type="protein sequence ID" value="CBN74551.1"/>
    <property type="molecule type" value="Genomic_DNA"/>
</dbReference>
<organism evidence="3 4">
    <name type="scientific">Ectocarpus siliculosus</name>
    <name type="common">Brown alga</name>
    <name type="synonym">Conferva siliculosa</name>
    <dbReference type="NCBI Taxonomy" id="2880"/>
    <lineage>
        <taxon>Eukaryota</taxon>
        <taxon>Sar</taxon>
        <taxon>Stramenopiles</taxon>
        <taxon>Ochrophyta</taxon>
        <taxon>PX clade</taxon>
        <taxon>Phaeophyceae</taxon>
        <taxon>Ectocarpales</taxon>
        <taxon>Ectocarpaceae</taxon>
        <taxon>Ectocarpus</taxon>
    </lineage>
</organism>
<evidence type="ECO:0008006" key="5">
    <source>
        <dbReference type="Google" id="ProtNLM"/>
    </source>
</evidence>
<dbReference type="Gene3D" id="3.40.50.1010">
    <property type="entry name" value="5'-nuclease"/>
    <property type="match status" value="1"/>
</dbReference>
<dbReference type="AlphaFoldDB" id="D8LKG1"/>
<keyword evidence="4" id="KW-1185">Reference proteome</keyword>
<evidence type="ECO:0000313" key="3">
    <source>
        <dbReference type="EMBL" id="CBN74551.1"/>
    </source>
</evidence>
<dbReference type="InParanoid" id="D8LKG1"/>
<name>D8LKG1_ECTSI</name>